<sequence>MNTLAMEKDDSRAIRYVATVRPAMATVRYMCSVNHPEQGRVCRPEENACAEMGAVEVCSTSGTTTDHSGASKPATNEVIDIAVVRQARKLMRNQTKRQCVQRALTRRREEARTEEERLRAEGVSELDGSTRPTARYANL</sequence>
<comment type="caution">
    <text evidence="2">The sequence shown here is derived from an EMBL/GenBank/DDBJ whole genome shotgun (WGS) entry which is preliminary data.</text>
</comment>
<dbReference type="Proteomes" id="UP000602510">
    <property type="component" value="Unassembled WGS sequence"/>
</dbReference>
<organism evidence="2 3">
    <name type="scientific">Phytophthora infestans</name>
    <name type="common">Potato late blight agent</name>
    <name type="synonym">Botrytis infestans</name>
    <dbReference type="NCBI Taxonomy" id="4787"/>
    <lineage>
        <taxon>Eukaryota</taxon>
        <taxon>Sar</taxon>
        <taxon>Stramenopiles</taxon>
        <taxon>Oomycota</taxon>
        <taxon>Peronosporomycetes</taxon>
        <taxon>Peronosporales</taxon>
        <taxon>Peronosporaceae</taxon>
        <taxon>Phytophthora</taxon>
    </lineage>
</organism>
<evidence type="ECO:0000256" key="1">
    <source>
        <dbReference type="SAM" id="MobiDB-lite"/>
    </source>
</evidence>
<reference evidence="2" key="1">
    <citation type="submission" date="2020-04" db="EMBL/GenBank/DDBJ databases">
        <title>Hybrid Assembly of Korean Phytophthora infestans isolates.</title>
        <authorList>
            <person name="Prokchorchik M."/>
            <person name="Lee Y."/>
            <person name="Seo J."/>
            <person name="Cho J.-H."/>
            <person name="Park Y.-E."/>
            <person name="Jang D.-C."/>
            <person name="Im J.-S."/>
            <person name="Choi J.-G."/>
            <person name="Park H.-J."/>
            <person name="Lee G.-B."/>
            <person name="Lee Y.-G."/>
            <person name="Hong S.-Y."/>
            <person name="Cho K."/>
            <person name="Sohn K.H."/>
        </authorList>
    </citation>
    <scope>NUCLEOTIDE SEQUENCE</scope>
    <source>
        <strain evidence="2">KR_1_A1</strain>
    </source>
</reference>
<keyword evidence="3" id="KW-1185">Reference proteome</keyword>
<proteinExistence type="predicted"/>
<dbReference type="EMBL" id="WSZM01000300">
    <property type="protein sequence ID" value="KAF4035782.1"/>
    <property type="molecule type" value="Genomic_DNA"/>
</dbReference>
<dbReference type="AlphaFoldDB" id="A0A833WB93"/>
<feature type="compositionally biased region" description="Basic and acidic residues" evidence="1">
    <location>
        <begin position="106"/>
        <end position="122"/>
    </location>
</feature>
<evidence type="ECO:0000313" key="2">
    <source>
        <dbReference type="EMBL" id="KAF4035782.1"/>
    </source>
</evidence>
<name>A0A833WB93_PHYIN</name>
<protein>
    <submittedName>
        <fullName evidence="2">Uncharacterized protein</fullName>
    </submittedName>
</protein>
<accession>A0A833WB93</accession>
<feature type="region of interest" description="Disordered" evidence="1">
    <location>
        <begin position="103"/>
        <end position="139"/>
    </location>
</feature>
<evidence type="ECO:0000313" key="3">
    <source>
        <dbReference type="Proteomes" id="UP000602510"/>
    </source>
</evidence>
<gene>
    <name evidence="2" type="ORF">GN244_ATG12191</name>
</gene>